<protein>
    <submittedName>
        <fullName evidence="2">Coagulation factor 5/8 type domain-containing protein</fullName>
    </submittedName>
</protein>
<dbReference type="OMA" id="KYDVQWN"/>
<sequence length="647" mass="70608">MDCALINNLFLLHLLLFEVKFQLTLSFWTERTLCCISTKPEVNNSYDMSCKLKNGQSILERPKKKALQGNPCTKFVYNIKMKSNNSPMDQVFAQNGGCVSLQKAAKDKKNNKNKRRYAFLFRTGVHDVNVNVGYYTSVMGLGLSPTDTTISAVTCQNGDFDYTAGALDNFWRSAENFYTSPTETWNNDVSMLWAVSQASPLRSVHVNGDLQLYQYNYGCCAGYASGGFLANSVVTGNIYSGSQQQWVTRNTQMGGWQGGVWNMVFVGNTGNVPGTHCSNSGGSPYTTVAFTPTIAEKPFLYLNETSGKYFVIVPSPVYDELGPITEFTFANSKQIDFANVYVAQDTDSVATINSKLSQGLHLLLSPGIYNLTSSIVVTNANTVVLGIGFPTLVSINGNACITINSGIGGIRVAGILLQAGPVQSTTLFQFGTPPSSSRKNTEVRNSVAASNNPSFLYDIFARVGGTNDPSVYQVSTDIMLQINSPNVYVDNTWLWRADHGVSGNVYNEDNPCKVGLQVNGDNVTAYGLFVEHTLTNLVEWNGEYGSTYFYQSEFPYDVTSEYGTDGYVSYRVNNDVTHHAAYGVGAYSYFRDNTVYVNSGFQANLGSSDVGFVNAFTVFLNGNGGINHVVDTEGNSVSSANTLSYLC</sequence>
<organism evidence="2 3">
    <name type="scientific">Reticulomyxa filosa</name>
    <dbReference type="NCBI Taxonomy" id="46433"/>
    <lineage>
        <taxon>Eukaryota</taxon>
        <taxon>Sar</taxon>
        <taxon>Rhizaria</taxon>
        <taxon>Retaria</taxon>
        <taxon>Foraminifera</taxon>
        <taxon>Monothalamids</taxon>
        <taxon>Reticulomyxidae</taxon>
        <taxon>Reticulomyxa</taxon>
    </lineage>
</organism>
<keyword evidence="3" id="KW-1185">Reference proteome</keyword>
<name>X6PAN7_RETFI</name>
<dbReference type="InterPro" id="IPR012334">
    <property type="entry name" value="Pectin_lyas_fold"/>
</dbReference>
<proteinExistence type="predicted"/>
<dbReference type="OrthoDB" id="5959761at2759"/>
<dbReference type="Proteomes" id="UP000023152">
    <property type="component" value="Unassembled WGS sequence"/>
</dbReference>
<feature type="signal peptide" evidence="1">
    <location>
        <begin position="1"/>
        <end position="26"/>
    </location>
</feature>
<reference evidence="2 3" key="1">
    <citation type="journal article" date="2013" name="Curr. Biol.">
        <title>The Genome of the Foraminiferan Reticulomyxa filosa.</title>
        <authorList>
            <person name="Glockner G."/>
            <person name="Hulsmann N."/>
            <person name="Schleicher M."/>
            <person name="Noegel A.A."/>
            <person name="Eichinger L."/>
            <person name="Gallinger C."/>
            <person name="Pawlowski J."/>
            <person name="Sierra R."/>
            <person name="Euteneuer U."/>
            <person name="Pillet L."/>
            <person name="Moustafa A."/>
            <person name="Platzer M."/>
            <person name="Groth M."/>
            <person name="Szafranski K."/>
            <person name="Schliwa M."/>
        </authorList>
    </citation>
    <scope>NUCLEOTIDE SEQUENCE [LARGE SCALE GENOMIC DNA]</scope>
</reference>
<comment type="caution">
    <text evidence="2">The sequence shown here is derived from an EMBL/GenBank/DDBJ whole genome shotgun (WGS) entry which is preliminary data.</text>
</comment>
<dbReference type="EMBL" id="ASPP01001850">
    <property type="protein sequence ID" value="ETO35216.1"/>
    <property type="molecule type" value="Genomic_DNA"/>
</dbReference>
<dbReference type="AlphaFoldDB" id="X6PAN7"/>
<dbReference type="Gene3D" id="2.160.20.10">
    <property type="entry name" value="Single-stranded right-handed beta-helix, Pectin lyase-like"/>
    <property type="match status" value="1"/>
</dbReference>
<evidence type="ECO:0000313" key="2">
    <source>
        <dbReference type="EMBL" id="ETO35216.1"/>
    </source>
</evidence>
<gene>
    <name evidence="2" type="ORF">RFI_01858</name>
</gene>
<keyword evidence="1" id="KW-0732">Signal</keyword>
<accession>X6PAN7</accession>
<dbReference type="InterPro" id="IPR059186">
    <property type="entry name" value="SACTE_4363"/>
</dbReference>
<feature type="chain" id="PRO_5004976530" evidence="1">
    <location>
        <begin position="27"/>
        <end position="647"/>
    </location>
</feature>
<evidence type="ECO:0000313" key="3">
    <source>
        <dbReference type="Proteomes" id="UP000023152"/>
    </source>
</evidence>
<dbReference type="CDD" id="cd23669">
    <property type="entry name" value="GH55_SacteLam55A-like"/>
    <property type="match status" value="1"/>
</dbReference>
<evidence type="ECO:0000256" key="1">
    <source>
        <dbReference type="SAM" id="SignalP"/>
    </source>
</evidence>